<sequence>MKVNSFLLLLAIIGVSCRNNIDLKKDQQKYIQKQSLEGTVWQMDYSMEIKKDTTFHHVPKHWVRIKTFTKNRFTFTGYDFNKNEIAGMGGGTFTLKDSVYVEKIEFHHQSDFNGTEFKGTLYFDSLYLYQFGKVGELTLKERWHRID</sequence>
<proteinExistence type="predicted"/>
<dbReference type="EMBL" id="CP157199">
    <property type="protein sequence ID" value="XBG61628.1"/>
    <property type="molecule type" value="Genomic_DNA"/>
</dbReference>
<dbReference type="AlphaFoldDB" id="A0AAU7BU17"/>
<evidence type="ECO:0000313" key="1">
    <source>
        <dbReference type="EMBL" id="XBG61628.1"/>
    </source>
</evidence>
<protein>
    <submittedName>
        <fullName evidence="1">Uncharacterized protein</fullName>
    </submittedName>
</protein>
<name>A0AAU7BU17_9FLAO</name>
<accession>A0AAU7BU17</accession>
<reference evidence="1" key="1">
    <citation type="submission" date="2024-05" db="EMBL/GenBank/DDBJ databases">
        <title>Pontimicrobium maritimus sp. nov., isolated form sea water.</title>
        <authorList>
            <person name="Muhammad N."/>
            <person name="Vuong T.Q."/>
            <person name="Han H.L."/>
            <person name="Kim S.-G."/>
        </authorList>
    </citation>
    <scope>NUCLEOTIDE SEQUENCE</scope>
    <source>
        <strain evidence="1">SW4</strain>
    </source>
</reference>
<gene>
    <name evidence="1" type="ORF">ABGB03_01675</name>
</gene>
<dbReference type="Gene3D" id="2.40.128.490">
    <property type="entry name" value="Uncharacterised protein PF14869, DUF4488"/>
    <property type="match status" value="1"/>
</dbReference>
<dbReference type="PROSITE" id="PS51257">
    <property type="entry name" value="PROKAR_LIPOPROTEIN"/>
    <property type="match status" value="1"/>
</dbReference>
<organism evidence="1">
    <name type="scientific">Pontimicrobium sp. SW4</name>
    <dbReference type="NCBI Taxonomy" id="3153519"/>
    <lineage>
        <taxon>Bacteria</taxon>
        <taxon>Pseudomonadati</taxon>
        <taxon>Bacteroidota</taxon>
        <taxon>Flavobacteriia</taxon>
        <taxon>Flavobacteriales</taxon>
        <taxon>Flavobacteriaceae</taxon>
        <taxon>Pontimicrobium</taxon>
    </lineage>
</organism>
<dbReference type="RefSeq" id="WP_347924309.1">
    <property type="nucleotide sequence ID" value="NZ_CP157199.1"/>
</dbReference>